<evidence type="ECO:0000256" key="2">
    <source>
        <dbReference type="ARBA" id="ARBA00022801"/>
    </source>
</evidence>
<dbReference type="InterPro" id="IPR036895">
    <property type="entry name" value="Uracil-DNA_glycosylase-like_sf"/>
</dbReference>
<evidence type="ECO:0000313" key="4">
    <source>
        <dbReference type="EMBL" id="KAF7725201.1"/>
    </source>
</evidence>
<dbReference type="PANTHER" id="PTHR12159:SF9">
    <property type="entry name" value="G_T MISMATCH-SPECIFIC THYMINE DNA GLYCOSYLASE"/>
    <property type="match status" value="1"/>
</dbReference>
<dbReference type="SUPFAM" id="SSF52141">
    <property type="entry name" value="Uracil-DNA glycosylase-like"/>
    <property type="match status" value="1"/>
</dbReference>
<keyword evidence="2" id="KW-0378">Hydrolase</keyword>
<evidence type="ECO:0000313" key="5">
    <source>
        <dbReference type="Proteomes" id="UP000605846"/>
    </source>
</evidence>
<dbReference type="GO" id="GO:0006285">
    <property type="term" value="P:base-excision repair, AP site formation"/>
    <property type="evidence" value="ECO:0007669"/>
    <property type="project" value="InterPro"/>
</dbReference>
<dbReference type="EMBL" id="JABAYA010000102">
    <property type="protein sequence ID" value="KAF7725201.1"/>
    <property type="molecule type" value="Genomic_DNA"/>
</dbReference>
<name>A0A8H7BNK2_9FUNG</name>
<evidence type="ECO:0008006" key="6">
    <source>
        <dbReference type="Google" id="ProtNLM"/>
    </source>
</evidence>
<organism evidence="4 5">
    <name type="scientific">Apophysomyces ossiformis</name>
    <dbReference type="NCBI Taxonomy" id="679940"/>
    <lineage>
        <taxon>Eukaryota</taxon>
        <taxon>Fungi</taxon>
        <taxon>Fungi incertae sedis</taxon>
        <taxon>Mucoromycota</taxon>
        <taxon>Mucoromycotina</taxon>
        <taxon>Mucoromycetes</taxon>
        <taxon>Mucorales</taxon>
        <taxon>Mucorineae</taxon>
        <taxon>Mucoraceae</taxon>
        <taxon>Apophysomyces</taxon>
    </lineage>
</organism>
<dbReference type="PANTHER" id="PTHR12159">
    <property type="entry name" value="G/T AND G/U MISMATCH-SPECIFIC DNA GLYCOSYLASE"/>
    <property type="match status" value="1"/>
</dbReference>
<dbReference type="GO" id="GO:0008263">
    <property type="term" value="F:pyrimidine-specific mismatch base pair DNA N-glycosylase activity"/>
    <property type="evidence" value="ECO:0007669"/>
    <property type="project" value="TreeGrafter"/>
</dbReference>
<dbReference type="GO" id="GO:0004844">
    <property type="term" value="F:uracil DNA N-glycosylase activity"/>
    <property type="evidence" value="ECO:0007669"/>
    <property type="project" value="TreeGrafter"/>
</dbReference>
<dbReference type="AlphaFoldDB" id="A0A8H7BNK2"/>
<dbReference type="OrthoDB" id="565731at2759"/>
<evidence type="ECO:0000256" key="3">
    <source>
        <dbReference type="ARBA" id="ARBA00023204"/>
    </source>
</evidence>
<keyword evidence="3" id="KW-0234">DNA repair</keyword>
<dbReference type="Proteomes" id="UP000605846">
    <property type="component" value="Unassembled WGS sequence"/>
</dbReference>
<comment type="caution">
    <text evidence="4">The sequence shown here is derived from an EMBL/GenBank/DDBJ whole genome shotgun (WGS) entry which is preliminary data.</text>
</comment>
<accession>A0A8H7BNK2</accession>
<gene>
    <name evidence="4" type="ORF">EC973_000367</name>
</gene>
<keyword evidence="5" id="KW-1185">Reference proteome</keyword>
<dbReference type="InterPro" id="IPR015637">
    <property type="entry name" value="MUG/TDG"/>
</dbReference>
<evidence type="ECO:0000256" key="1">
    <source>
        <dbReference type="ARBA" id="ARBA00022763"/>
    </source>
</evidence>
<dbReference type="Gene3D" id="3.40.470.10">
    <property type="entry name" value="Uracil-DNA glycosylase-like domain"/>
    <property type="match status" value="1"/>
</dbReference>
<protein>
    <recommendedName>
        <fullName evidence="6">Uracil-DNA glycosylase-like domain-containing protein</fullName>
    </recommendedName>
</protein>
<reference evidence="4" key="1">
    <citation type="submission" date="2020-01" db="EMBL/GenBank/DDBJ databases">
        <title>Genome Sequencing of Three Apophysomyces-Like Fungal Strains Confirms a Novel Fungal Genus in the Mucoromycota with divergent Burkholderia-like Endosymbiotic Bacteria.</title>
        <authorList>
            <person name="Stajich J.E."/>
            <person name="Macias A.M."/>
            <person name="Carter-House D."/>
            <person name="Lovett B."/>
            <person name="Kasson L.R."/>
            <person name="Berry K."/>
            <person name="Grigoriev I."/>
            <person name="Chang Y."/>
            <person name="Spatafora J."/>
            <person name="Kasson M.T."/>
        </authorList>
    </citation>
    <scope>NUCLEOTIDE SEQUENCE</scope>
    <source>
        <strain evidence="4">NRRL A-21654</strain>
    </source>
</reference>
<proteinExistence type="predicted"/>
<sequence length="118" mass="13398">MAEQRSGVPVVLAKIRQHRPRVTCFVGKGIYEIFAGEKCKTLGLQTKTIAWENHEGFSRIFVMPSTSGIVSAYQKPDKLKFFRELASIAIEEDKKYDLQKSIVEESIQNSYLDSAELQ</sequence>
<keyword evidence="1" id="KW-0227">DNA damage</keyword>